<evidence type="ECO:0000313" key="2">
    <source>
        <dbReference type="EMBL" id="MBL0420448.1"/>
    </source>
</evidence>
<organism evidence="2 3">
    <name type="scientific">Ramlibacter aurantiacus</name>
    <dbReference type="NCBI Taxonomy" id="2801330"/>
    <lineage>
        <taxon>Bacteria</taxon>
        <taxon>Pseudomonadati</taxon>
        <taxon>Pseudomonadota</taxon>
        <taxon>Betaproteobacteria</taxon>
        <taxon>Burkholderiales</taxon>
        <taxon>Comamonadaceae</taxon>
        <taxon>Ramlibacter</taxon>
    </lineage>
</organism>
<dbReference type="Proteomes" id="UP000613011">
    <property type="component" value="Unassembled WGS sequence"/>
</dbReference>
<name>A0A936ZHQ3_9BURK</name>
<dbReference type="PANTHER" id="PTHR35585">
    <property type="entry name" value="HHE DOMAIN PROTEIN (AFU_ORTHOLOGUE AFUA_4G00730)"/>
    <property type="match status" value="1"/>
</dbReference>
<dbReference type="InterPro" id="IPR012312">
    <property type="entry name" value="Hemerythrin-like"/>
</dbReference>
<keyword evidence="3" id="KW-1185">Reference proteome</keyword>
<evidence type="ECO:0000259" key="1">
    <source>
        <dbReference type="Pfam" id="PF01814"/>
    </source>
</evidence>
<dbReference type="EMBL" id="JAEQNA010000002">
    <property type="protein sequence ID" value="MBL0420448.1"/>
    <property type="molecule type" value="Genomic_DNA"/>
</dbReference>
<gene>
    <name evidence="2" type="ORF">JI739_08850</name>
</gene>
<dbReference type="Gene3D" id="1.20.120.520">
    <property type="entry name" value="nmb1532 protein domain like"/>
    <property type="match status" value="1"/>
</dbReference>
<proteinExistence type="predicted"/>
<dbReference type="Pfam" id="PF01814">
    <property type="entry name" value="Hemerythrin"/>
    <property type="match status" value="1"/>
</dbReference>
<reference evidence="2" key="1">
    <citation type="submission" date="2021-01" db="EMBL/GenBank/DDBJ databases">
        <title>Ramlibacter sp. strain AW1 16S ribosomal RNA gene Genome sequencing and assembly.</title>
        <authorList>
            <person name="Kang M."/>
        </authorList>
    </citation>
    <scope>NUCLEOTIDE SEQUENCE</scope>
    <source>
        <strain evidence="2">AW1</strain>
    </source>
</reference>
<evidence type="ECO:0000313" key="3">
    <source>
        <dbReference type="Proteomes" id="UP000613011"/>
    </source>
</evidence>
<protein>
    <submittedName>
        <fullName evidence="2">Hemerythrin domain-containing protein</fullName>
    </submittedName>
</protein>
<feature type="domain" description="Hemerythrin-like" evidence="1">
    <location>
        <begin position="10"/>
        <end position="130"/>
    </location>
</feature>
<dbReference type="AlphaFoldDB" id="A0A936ZHQ3"/>
<sequence>MATRAKDACDLLDADHRAVKKMFKDYEELTQSRARSAAQKKLELARRICLELTVHAQIEEEIFYPALRSAIKDTDLLDEATVEHQSAKDLIAQLQEMSETDPMFDAKVKVLGEYVDHHVKEEKNEIFPKARSARKLDLMAMRDELEARKEELMGEHEAMA</sequence>
<dbReference type="CDD" id="cd12108">
    <property type="entry name" value="Hr-like"/>
    <property type="match status" value="1"/>
</dbReference>
<comment type="caution">
    <text evidence="2">The sequence shown here is derived from an EMBL/GenBank/DDBJ whole genome shotgun (WGS) entry which is preliminary data.</text>
</comment>
<dbReference type="PANTHER" id="PTHR35585:SF1">
    <property type="entry name" value="HHE DOMAIN PROTEIN (AFU_ORTHOLOGUE AFUA_4G00730)"/>
    <property type="match status" value="1"/>
</dbReference>
<accession>A0A936ZHQ3</accession>
<dbReference type="RefSeq" id="WP_201683525.1">
    <property type="nucleotide sequence ID" value="NZ_JAEQNA010000002.1"/>
</dbReference>